<dbReference type="Gramene" id="TraesLAC5B03G02962900.1">
    <property type="protein sequence ID" value="TraesLAC5B03G02962900.1.CDS1"/>
    <property type="gene ID" value="TraesLAC5B03G02962900"/>
</dbReference>
<dbReference type="GO" id="GO:0016020">
    <property type="term" value="C:membrane"/>
    <property type="evidence" value="ECO:0007669"/>
    <property type="project" value="UniProtKB-SubCell"/>
</dbReference>
<sequence>MSTSTSTGTIFSQLLLLLLVVPPSTATATTHGRAACLPRERDALLAFKRAITSDPAGQLASWRPGAGGHEDCCRWRDVRCSNRTGHVLQLRLRHTHSGDCVRISCAMPAMAGQISPSLLSLQHLAHLDLSVQLLQGRTGRVPEFLGSLSNLRCLDLSCLPPQLGNLSKLRHLDLSQNEDANLSEQL</sequence>
<feature type="signal peptide" evidence="9">
    <location>
        <begin position="1"/>
        <end position="26"/>
    </location>
</feature>
<dbReference type="PANTHER" id="PTHR48063:SF55">
    <property type="entry name" value="LEUCINE-RICH REPEAT-CONTAINING N-TERMINAL PLANT-TYPE DOMAIN-CONTAINING PROTEIN"/>
    <property type="match status" value="1"/>
</dbReference>
<protein>
    <recommendedName>
        <fullName evidence="10">Leucine-rich repeat-containing N-terminal plant-type domain-containing protein</fullName>
    </recommendedName>
</protein>
<keyword evidence="6" id="KW-1133">Transmembrane helix</keyword>
<reference evidence="11" key="2">
    <citation type="submission" date="2018-10" db="UniProtKB">
        <authorList>
            <consortium name="EnsemblPlants"/>
        </authorList>
    </citation>
    <scope>IDENTIFICATION</scope>
</reference>
<keyword evidence="5" id="KW-0677">Repeat</keyword>
<dbReference type="PaxDb" id="4565-Traes_5BL_CD6CD078C.1"/>
<dbReference type="Gramene" id="TraesRN5B0101235000.1">
    <property type="protein sequence ID" value="TraesRN5B0101235000.1"/>
    <property type="gene ID" value="TraesRN5B0101235000"/>
</dbReference>
<dbReference type="Pfam" id="PF08263">
    <property type="entry name" value="LRRNT_2"/>
    <property type="match status" value="1"/>
</dbReference>
<dbReference type="STRING" id="4565.A0A3B6LXQ9"/>
<evidence type="ECO:0000256" key="8">
    <source>
        <dbReference type="ARBA" id="ARBA00023180"/>
    </source>
</evidence>
<dbReference type="SUPFAM" id="SSF52058">
    <property type="entry name" value="L domain-like"/>
    <property type="match status" value="1"/>
</dbReference>
<keyword evidence="4 9" id="KW-0732">Signal</keyword>
<dbReference type="OMA" id="ANNIRCP"/>
<dbReference type="Gramene" id="TraesARI7B03G04328130.1">
    <property type="protein sequence ID" value="TraesARI7B03G04328130.1.CDS1"/>
    <property type="gene ID" value="TraesARI7B03G04328130"/>
</dbReference>
<dbReference type="Gramene" id="TraesMAC5B03G03006020.1">
    <property type="protein sequence ID" value="TraesMAC5B03G03006020.1.CDS1"/>
    <property type="gene ID" value="TraesMAC5B03G03006020"/>
</dbReference>
<dbReference type="InterPro" id="IPR032675">
    <property type="entry name" value="LRR_dom_sf"/>
</dbReference>
<evidence type="ECO:0000313" key="11">
    <source>
        <dbReference type="EnsemblPlants" id="TraesCS5B02G520900.1.cds1"/>
    </source>
</evidence>
<evidence type="ECO:0000313" key="12">
    <source>
        <dbReference type="Proteomes" id="UP000019116"/>
    </source>
</evidence>
<dbReference type="Proteomes" id="UP000019116">
    <property type="component" value="Chromosome 5B"/>
</dbReference>
<reference evidence="11" key="1">
    <citation type="submission" date="2018-08" db="EMBL/GenBank/DDBJ databases">
        <authorList>
            <person name="Rossello M."/>
        </authorList>
    </citation>
    <scope>NUCLEOTIDE SEQUENCE [LARGE SCALE GENOMIC DNA]</scope>
    <source>
        <strain evidence="11">cv. Chinese Spring</strain>
    </source>
</reference>
<evidence type="ECO:0000256" key="5">
    <source>
        <dbReference type="ARBA" id="ARBA00022737"/>
    </source>
</evidence>
<dbReference type="AlphaFoldDB" id="A0A3B6LXQ9"/>
<dbReference type="Gramene" id="TraesCAD_scaffold_019775_01G000200.1">
    <property type="protein sequence ID" value="TraesCAD_scaffold_019775_01G000200.1"/>
    <property type="gene ID" value="TraesCAD_scaffold_019775_01G000200"/>
</dbReference>
<dbReference type="Gramene" id="TraesCS5B03G1265700.1">
    <property type="protein sequence ID" value="TraesCS5B03G1265700.1.CDS1"/>
    <property type="gene ID" value="TraesCS5B03G1265700"/>
</dbReference>
<evidence type="ECO:0000256" key="6">
    <source>
        <dbReference type="ARBA" id="ARBA00022989"/>
    </source>
</evidence>
<comment type="subcellular location">
    <subcellularLocation>
        <location evidence="1">Membrane</location>
        <topology evidence="1">Single-pass type I membrane protein</topology>
    </subcellularLocation>
</comment>
<evidence type="ECO:0000256" key="4">
    <source>
        <dbReference type="ARBA" id="ARBA00022729"/>
    </source>
</evidence>
<evidence type="ECO:0000259" key="10">
    <source>
        <dbReference type="Pfam" id="PF08263"/>
    </source>
</evidence>
<feature type="domain" description="Leucine-rich repeat-containing N-terminal plant-type" evidence="10">
    <location>
        <begin position="38"/>
        <end position="81"/>
    </location>
</feature>
<dbReference type="Gene3D" id="3.80.10.10">
    <property type="entry name" value="Ribonuclease Inhibitor"/>
    <property type="match status" value="1"/>
</dbReference>
<accession>A0A3B6LXQ9</accession>
<dbReference type="EnsemblPlants" id="TraesCS5B02G520900.1">
    <property type="protein sequence ID" value="TraesCS5B02G520900.1.cds1"/>
    <property type="gene ID" value="TraesCS5B02G520900"/>
</dbReference>
<dbReference type="OrthoDB" id="686342at2759"/>
<keyword evidence="2" id="KW-0433">Leucine-rich repeat</keyword>
<organism evidence="11">
    <name type="scientific">Triticum aestivum</name>
    <name type="common">Wheat</name>
    <dbReference type="NCBI Taxonomy" id="4565"/>
    <lineage>
        <taxon>Eukaryota</taxon>
        <taxon>Viridiplantae</taxon>
        <taxon>Streptophyta</taxon>
        <taxon>Embryophyta</taxon>
        <taxon>Tracheophyta</taxon>
        <taxon>Spermatophyta</taxon>
        <taxon>Magnoliopsida</taxon>
        <taxon>Liliopsida</taxon>
        <taxon>Poales</taxon>
        <taxon>Poaceae</taxon>
        <taxon>BOP clade</taxon>
        <taxon>Pooideae</taxon>
        <taxon>Triticodae</taxon>
        <taxon>Triticeae</taxon>
        <taxon>Triticinae</taxon>
        <taxon>Triticum</taxon>
    </lineage>
</organism>
<keyword evidence="12" id="KW-1185">Reference proteome</keyword>
<dbReference type="InterPro" id="IPR046956">
    <property type="entry name" value="RLP23-like"/>
</dbReference>
<proteinExistence type="predicted"/>
<evidence type="ECO:0000256" key="2">
    <source>
        <dbReference type="ARBA" id="ARBA00022614"/>
    </source>
</evidence>
<feature type="chain" id="PRO_5043177528" description="Leucine-rich repeat-containing N-terminal plant-type domain-containing protein" evidence="9">
    <location>
        <begin position="27"/>
        <end position="186"/>
    </location>
</feature>
<dbReference type="PANTHER" id="PTHR48063">
    <property type="entry name" value="LRR RECEPTOR-LIKE KINASE"/>
    <property type="match status" value="1"/>
</dbReference>
<keyword evidence="8" id="KW-0325">Glycoprotein</keyword>
<keyword evidence="7" id="KW-0472">Membrane</keyword>
<dbReference type="InterPro" id="IPR013210">
    <property type="entry name" value="LRR_N_plant-typ"/>
</dbReference>
<dbReference type="Gramene" id="TraesSYM7B03G04011450.1">
    <property type="protein sequence ID" value="TraesSYM7B03G04011450.1.CDS1"/>
    <property type="gene ID" value="TraesSYM7B03G04011450"/>
</dbReference>
<name>A0A3B6LXQ9_WHEAT</name>
<evidence type="ECO:0000256" key="9">
    <source>
        <dbReference type="SAM" id="SignalP"/>
    </source>
</evidence>
<evidence type="ECO:0000256" key="7">
    <source>
        <dbReference type="ARBA" id="ARBA00023136"/>
    </source>
</evidence>
<keyword evidence="3" id="KW-0812">Transmembrane</keyword>
<evidence type="ECO:0000256" key="3">
    <source>
        <dbReference type="ARBA" id="ARBA00022692"/>
    </source>
</evidence>
<evidence type="ECO:0000256" key="1">
    <source>
        <dbReference type="ARBA" id="ARBA00004479"/>
    </source>
</evidence>
<dbReference type="SMR" id="A0A3B6LXQ9"/>
<dbReference type="Gramene" id="TraesCS5B02G520900.1">
    <property type="protein sequence ID" value="TraesCS5B02G520900.1.cds1"/>
    <property type="gene ID" value="TraesCS5B02G520900"/>
</dbReference>